<dbReference type="GO" id="GO:0005634">
    <property type="term" value="C:nucleus"/>
    <property type="evidence" value="ECO:0007669"/>
    <property type="project" value="UniProtKB-SubCell"/>
</dbReference>
<dbReference type="CDD" id="cd02140">
    <property type="entry name" value="Frm2-like"/>
    <property type="match status" value="1"/>
</dbReference>
<proteinExistence type="inferred from homology"/>
<dbReference type="FunFam" id="3.40.109.10:FF:000001">
    <property type="entry name" value="Nitroreductase family"/>
    <property type="match status" value="1"/>
</dbReference>
<dbReference type="Pfam" id="PF00881">
    <property type="entry name" value="Nitroreductase"/>
    <property type="match status" value="1"/>
</dbReference>
<organism evidence="8 9">
    <name type="scientific">Madurella mycetomatis</name>
    <dbReference type="NCBI Taxonomy" id="100816"/>
    <lineage>
        <taxon>Eukaryota</taxon>
        <taxon>Fungi</taxon>
        <taxon>Dikarya</taxon>
        <taxon>Ascomycota</taxon>
        <taxon>Pezizomycotina</taxon>
        <taxon>Sordariomycetes</taxon>
        <taxon>Sordariomycetidae</taxon>
        <taxon>Sordariales</taxon>
        <taxon>Sordariales incertae sedis</taxon>
        <taxon>Madurella</taxon>
    </lineage>
</organism>
<dbReference type="Gene3D" id="3.40.109.10">
    <property type="entry name" value="NADH Oxidase"/>
    <property type="match status" value="1"/>
</dbReference>
<feature type="domain" description="Nitroreductase" evidence="7">
    <location>
        <begin position="16"/>
        <end position="184"/>
    </location>
</feature>
<comment type="caution">
    <text evidence="8">The sequence shown here is derived from an EMBL/GenBank/DDBJ whole genome shotgun (WGS) entry which is preliminary data.</text>
</comment>
<dbReference type="GO" id="GO:0034599">
    <property type="term" value="P:cellular response to oxidative stress"/>
    <property type="evidence" value="ECO:0007669"/>
    <property type="project" value="InterPro"/>
</dbReference>
<dbReference type="STRING" id="100816.A0A175W2A0"/>
<dbReference type="GO" id="GO:0005737">
    <property type="term" value="C:cytoplasm"/>
    <property type="evidence" value="ECO:0007669"/>
    <property type="project" value="UniProtKB-SubCell"/>
</dbReference>
<dbReference type="SUPFAM" id="SSF55469">
    <property type="entry name" value="FMN-dependent nitroreductase-like"/>
    <property type="match status" value="1"/>
</dbReference>
<reference evidence="8 9" key="1">
    <citation type="journal article" date="2016" name="Genome Announc.">
        <title>Genome Sequence of Madurella mycetomatis mm55, Isolated from a Human Mycetoma Case in Sudan.</title>
        <authorList>
            <person name="Smit S."/>
            <person name="Derks M.F."/>
            <person name="Bervoets S."/>
            <person name="Fahal A."/>
            <person name="van Leeuwen W."/>
            <person name="van Belkum A."/>
            <person name="van de Sande W.W."/>
        </authorList>
    </citation>
    <scope>NUCLEOTIDE SEQUENCE [LARGE SCALE GENOMIC DNA]</scope>
    <source>
        <strain evidence="9">mm55</strain>
    </source>
</reference>
<dbReference type="EMBL" id="LCTW02000164">
    <property type="protein sequence ID" value="KXX77370.1"/>
    <property type="molecule type" value="Genomic_DNA"/>
</dbReference>
<keyword evidence="9" id="KW-1185">Reference proteome</keyword>
<evidence type="ECO:0000256" key="6">
    <source>
        <dbReference type="ARBA" id="ARBA00023242"/>
    </source>
</evidence>
<dbReference type="GO" id="GO:0016491">
    <property type="term" value="F:oxidoreductase activity"/>
    <property type="evidence" value="ECO:0007669"/>
    <property type="project" value="UniProtKB-KW"/>
</dbReference>
<evidence type="ECO:0000313" key="9">
    <source>
        <dbReference type="Proteomes" id="UP000078237"/>
    </source>
</evidence>
<dbReference type="InterPro" id="IPR000415">
    <property type="entry name" value="Nitroreductase-like"/>
</dbReference>
<dbReference type="InterPro" id="IPR033877">
    <property type="entry name" value="Frm2/Hbn1"/>
</dbReference>
<dbReference type="VEuPathDB" id="FungiDB:MMYC01_206905"/>
<evidence type="ECO:0000256" key="4">
    <source>
        <dbReference type="ARBA" id="ARBA00022490"/>
    </source>
</evidence>
<evidence type="ECO:0000256" key="1">
    <source>
        <dbReference type="ARBA" id="ARBA00004123"/>
    </source>
</evidence>
<name>A0A175W2A0_9PEZI</name>
<keyword evidence="6" id="KW-0539">Nucleus</keyword>
<evidence type="ECO:0000259" key="7">
    <source>
        <dbReference type="Pfam" id="PF00881"/>
    </source>
</evidence>
<keyword evidence="4" id="KW-0963">Cytoplasm</keyword>
<keyword evidence="5" id="KW-0560">Oxidoreductase</keyword>
<dbReference type="InterPro" id="IPR029479">
    <property type="entry name" value="Nitroreductase"/>
</dbReference>
<protein>
    <submittedName>
        <fullName evidence="8">Nitroreductase HBN1</fullName>
    </submittedName>
</protein>
<dbReference type="Proteomes" id="UP000078237">
    <property type="component" value="Unassembled WGS sequence"/>
</dbReference>
<comment type="subcellular location">
    <subcellularLocation>
        <location evidence="2">Cytoplasm</location>
    </subcellularLocation>
    <subcellularLocation>
        <location evidence="1">Nucleus</location>
    </subcellularLocation>
</comment>
<dbReference type="AlphaFoldDB" id="A0A175W2A0"/>
<comment type="similarity">
    <text evidence="3">Belongs to the nitroreductase family.</text>
</comment>
<dbReference type="OrthoDB" id="2138173at2759"/>
<sequence length="211" mass="23531">MASTAPVSADSFLSIIKNRRTHYPLNKELTITPARIQEIIKETLQHVPSSFNSQSNRVVVLFGAEHDKFWDITTEALKAIVPAEQWGHTSNRMAMFKGGAGTVLFFEDQTVVEGMQAKFALYADRFPVWAAHSTAMLQFSVWTALEADGLGANLQHYNPLVDAKVAEQWKLPTSWKLSAQLVFGGKTADAPEKTFNPVEEKFRVFGAEETK</sequence>
<evidence type="ECO:0000256" key="3">
    <source>
        <dbReference type="ARBA" id="ARBA00007118"/>
    </source>
</evidence>
<accession>A0A175W2A0</accession>
<evidence type="ECO:0000313" key="8">
    <source>
        <dbReference type="EMBL" id="KXX77370.1"/>
    </source>
</evidence>
<dbReference type="PANTHER" id="PTHR43035:SF1">
    <property type="entry name" value="FATTY ACID REPRESSION MUTANT PROTEIN 2-RELATED"/>
    <property type="match status" value="1"/>
</dbReference>
<evidence type="ECO:0000256" key="5">
    <source>
        <dbReference type="ARBA" id="ARBA00023002"/>
    </source>
</evidence>
<evidence type="ECO:0000256" key="2">
    <source>
        <dbReference type="ARBA" id="ARBA00004496"/>
    </source>
</evidence>
<dbReference type="PANTHER" id="PTHR43035">
    <property type="entry name" value="FATTY ACID REPRESSION MUTANT PROTEIN 2-RELATED"/>
    <property type="match status" value="1"/>
</dbReference>
<gene>
    <name evidence="8" type="ORF">MMYC01_206905</name>
</gene>